<dbReference type="OrthoDB" id="610337at2759"/>
<dbReference type="RefSeq" id="XP_022143297.1">
    <property type="nucleotide sequence ID" value="XM_022287605.1"/>
</dbReference>
<dbReference type="Gene3D" id="1.20.1280.50">
    <property type="match status" value="1"/>
</dbReference>
<reference evidence="3" key="1">
    <citation type="submission" date="2025-08" db="UniProtKB">
        <authorList>
            <consortium name="RefSeq"/>
        </authorList>
    </citation>
    <scope>IDENTIFICATION</scope>
    <source>
        <strain evidence="3">OHB3-1</strain>
    </source>
</reference>
<evidence type="ECO:0000313" key="3">
    <source>
        <dbReference type="RefSeq" id="XP_022143297.1"/>
    </source>
</evidence>
<protein>
    <submittedName>
        <fullName evidence="3">F-box/kelch-repeat protein At3g06240-like</fullName>
    </submittedName>
</protein>
<dbReference type="GeneID" id="111013202"/>
<dbReference type="InterPro" id="IPR017451">
    <property type="entry name" value="F-box-assoc_interact_dom"/>
</dbReference>
<organism evidence="2 3">
    <name type="scientific">Momordica charantia</name>
    <name type="common">Bitter gourd</name>
    <name type="synonym">Balsam pear</name>
    <dbReference type="NCBI Taxonomy" id="3673"/>
    <lineage>
        <taxon>Eukaryota</taxon>
        <taxon>Viridiplantae</taxon>
        <taxon>Streptophyta</taxon>
        <taxon>Embryophyta</taxon>
        <taxon>Tracheophyta</taxon>
        <taxon>Spermatophyta</taxon>
        <taxon>Magnoliopsida</taxon>
        <taxon>eudicotyledons</taxon>
        <taxon>Gunneridae</taxon>
        <taxon>Pentapetalae</taxon>
        <taxon>rosids</taxon>
        <taxon>fabids</taxon>
        <taxon>Cucurbitales</taxon>
        <taxon>Cucurbitaceae</taxon>
        <taxon>Momordiceae</taxon>
        <taxon>Momordica</taxon>
    </lineage>
</organism>
<dbReference type="AlphaFoldDB" id="A0A6J1CQE2"/>
<dbReference type="InterPro" id="IPR001810">
    <property type="entry name" value="F-box_dom"/>
</dbReference>
<dbReference type="PANTHER" id="PTHR31672:SF13">
    <property type="entry name" value="F-BOX PROTEIN CPR30-LIKE"/>
    <property type="match status" value="1"/>
</dbReference>
<proteinExistence type="predicted"/>
<dbReference type="SUPFAM" id="SSF81383">
    <property type="entry name" value="F-box domain"/>
    <property type="match status" value="1"/>
</dbReference>
<name>A0A6J1CQE2_MOMCH</name>
<dbReference type="InterPro" id="IPR013187">
    <property type="entry name" value="F-box-assoc_dom_typ3"/>
</dbReference>
<dbReference type="SMART" id="SM00256">
    <property type="entry name" value="FBOX"/>
    <property type="match status" value="1"/>
</dbReference>
<dbReference type="Pfam" id="PF08268">
    <property type="entry name" value="FBA_3"/>
    <property type="match status" value="1"/>
</dbReference>
<evidence type="ECO:0000259" key="1">
    <source>
        <dbReference type="SMART" id="SM00256"/>
    </source>
</evidence>
<gene>
    <name evidence="3" type="primary">LOC111013202</name>
</gene>
<evidence type="ECO:0000313" key="2">
    <source>
        <dbReference type="Proteomes" id="UP000504603"/>
    </source>
</evidence>
<dbReference type="Proteomes" id="UP000504603">
    <property type="component" value="Unplaced"/>
</dbReference>
<dbReference type="InterPro" id="IPR036047">
    <property type="entry name" value="F-box-like_dom_sf"/>
</dbReference>
<dbReference type="NCBIfam" id="TIGR01640">
    <property type="entry name" value="F_box_assoc_1"/>
    <property type="match status" value="1"/>
</dbReference>
<accession>A0A6J1CQE2</accession>
<keyword evidence="2" id="KW-1185">Reference proteome</keyword>
<sequence>MMNSKKRKSMENKGREIPAELIWLIFSKLPFVNLPSCRLVCKAWSDVVLTGKLHPSISISNHLFLAHDYLFDPNLQCLHLDPKYLGGMCNVAKFRFHPDFVLSSTYISIVNFCNGLLCCKFEHRTTKMPPYENVEVCILNPMTNEYFKPPISNASKDRWYYCYRFGFSPKTKQYKLVRFFYSCDKAAILLETFTFGTNCKSTYVSCVPSSMSMEEHSVYFNGSLYWIGKQLKHPTNVLYRLDIEKEELQEISFPQSGGCCSIGVFNGSLYLTLAQGRYHAYHVWKMEEDFSWTKAFDVLLPKIYVHHRRLYDSQLQLIRACDDGKILCLISGLDLILYNSKTQRMESLTYQHLNIKKVHRIDSFNFDSLHKILTGDA</sequence>
<dbReference type="PANTHER" id="PTHR31672">
    <property type="entry name" value="BNACNNG10540D PROTEIN"/>
    <property type="match status" value="1"/>
</dbReference>
<dbReference type="KEGG" id="mcha:111013202"/>
<dbReference type="Pfam" id="PF12937">
    <property type="entry name" value="F-box-like"/>
    <property type="match status" value="1"/>
</dbReference>
<dbReference type="InterPro" id="IPR050796">
    <property type="entry name" value="SCF_F-box_component"/>
</dbReference>
<feature type="domain" description="F-box" evidence="1">
    <location>
        <begin position="17"/>
        <end position="57"/>
    </location>
</feature>